<dbReference type="InterPro" id="IPR027275">
    <property type="entry name" value="PRC-brl_dom"/>
</dbReference>
<evidence type="ECO:0000313" key="4">
    <source>
        <dbReference type="EMBL" id="MFD1745841.1"/>
    </source>
</evidence>
<feature type="region of interest" description="Disordered" evidence="1">
    <location>
        <begin position="160"/>
        <end position="212"/>
    </location>
</feature>
<feature type="compositionally biased region" description="Low complexity" evidence="1">
    <location>
        <begin position="42"/>
        <end position="55"/>
    </location>
</feature>
<dbReference type="InterPro" id="IPR011033">
    <property type="entry name" value="PRC_barrel-like_sf"/>
</dbReference>
<protein>
    <submittedName>
        <fullName evidence="4">PRC-barrel domain-containing protein</fullName>
    </submittedName>
</protein>
<sequence length="212" mass="21307">MKKTLSTMAAAAVLMASTAIAPAFAQSNSATPATPNTQTDTGAMPKAGAPAGGAMTNDSAASGTNAMPNNTAAASGEYLTQQSETQISANDYIGKPIYNSENNSIGDVNDLILEQNGGIVAAVVGVGGFLGIGEKDVAVPMSKITMSREDNNNVRLTTTETADSLKAAPEFKTLDDQQAEARSNSTDTTTTSSTGGAAPAGNATTPSTQAKP</sequence>
<evidence type="ECO:0000313" key="5">
    <source>
        <dbReference type="Proteomes" id="UP001597322"/>
    </source>
</evidence>
<name>A0ABW4M6J9_9HYPH</name>
<evidence type="ECO:0000256" key="2">
    <source>
        <dbReference type="SAM" id="SignalP"/>
    </source>
</evidence>
<feature type="domain" description="PRC-barrel" evidence="3">
    <location>
        <begin position="84"/>
        <end position="159"/>
    </location>
</feature>
<dbReference type="Gene3D" id="2.30.30.240">
    <property type="entry name" value="PRC-barrel domain"/>
    <property type="match status" value="1"/>
</dbReference>
<evidence type="ECO:0000256" key="1">
    <source>
        <dbReference type="SAM" id="MobiDB-lite"/>
    </source>
</evidence>
<keyword evidence="2" id="KW-0732">Signal</keyword>
<dbReference type="Pfam" id="PF05239">
    <property type="entry name" value="PRC"/>
    <property type="match status" value="1"/>
</dbReference>
<dbReference type="Proteomes" id="UP001597322">
    <property type="component" value="Unassembled WGS sequence"/>
</dbReference>
<evidence type="ECO:0000259" key="3">
    <source>
        <dbReference type="Pfam" id="PF05239"/>
    </source>
</evidence>
<organism evidence="4 5">
    <name type="scientific">Rhizobium helianthi</name>
    <dbReference type="NCBI Taxonomy" id="1132695"/>
    <lineage>
        <taxon>Bacteria</taxon>
        <taxon>Pseudomonadati</taxon>
        <taxon>Pseudomonadota</taxon>
        <taxon>Alphaproteobacteria</taxon>
        <taxon>Hyphomicrobiales</taxon>
        <taxon>Rhizobiaceae</taxon>
        <taxon>Rhizobium/Agrobacterium group</taxon>
        <taxon>Rhizobium</taxon>
    </lineage>
</organism>
<reference evidence="5" key="1">
    <citation type="journal article" date="2019" name="Int. J. Syst. Evol. Microbiol.">
        <title>The Global Catalogue of Microorganisms (GCM) 10K type strain sequencing project: providing services to taxonomists for standard genome sequencing and annotation.</title>
        <authorList>
            <consortium name="The Broad Institute Genomics Platform"/>
            <consortium name="The Broad Institute Genome Sequencing Center for Infectious Disease"/>
            <person name="Wu L."/>
            <person name="Ma J."/>
        </authorList>
    </citation>
    <scope>NUCLEOTIDE SEQUENCE [LARGE SCALE GENOMIC DNA]</scope>
    <source>
        <strain evidence="5">CG52</strain>
    </source>
</reference>
<dbReference type="SUPFAM" id="SSF50346">
    <property type="entry name" value="PRC-barrel domain"/>
    <property type="match status" value="1"/>
</dbReference>
<feature type="compositionally biased region" description="Low complexity" evidence="1">
    <location>
        <begin position="183"/>
        <end position="212"/>
    </location>
</feature>
<keyword evidence="5" id="KW-1185">Reference proteome</keyword>
<feature type="region of interest" description="Disordered" evidence="1">
    <location>
        <begin position="28"/>
        <end position="56"/>
    </location>
</feature>
<feature type="chain" id="PRO_5045300443" evidence="2">
    <location>
        <begin position="26"/>
        <end position="212"/>
    </location>
</feature>
<dbReference type="RefSeq" id="WP_377400313.1">
    <property type="nucleotide sequence ID" value="NZ_JBHUEQ010000017.1"/>
</dbReference>
<dbReference type="PANTHER" id="PTHR36505">
    <property type="entry name" value="BLR1072 PROTEIN"/>
    <property type="match status" value="1"/>
</dbReference>
<feature type="compositionally biased region" description="Polar residues" evidence="1">
    <location>
        <begin position="28"/>
        <end position="41"/>
    </location>
</feature>
<accession>A0ABW4M6J9</accession>
<proteinExistence type="predicted"/>
<feature type="signal peptide" evidence="2">
    <location>
        <begin position="1"/>
        <end position="25"/>
    </location>
</feature>
<dbReference type="PANTHER" id="PTHR36505:SF1">
    <property type="entry name" value="BLR1072 PROTEIN"/>
    <property type="match status" value="1"/>
</dbReference>
<gene>
    <name evidence="4" type="ORF">ACFSE1_10250</name>
</gene>
<dbReference type="EMBL" id="JBHUEQ010000017">
    <property type="protein sequence ID" value="MFD1745841.1"/>
    <property type="molecule type" value="Genomic_DNA"/>
</dbReference>
<comment type="caution">
    <text evidence="4">The sequence shown here is derived from an EMBL/GenBank/DDBJ whole genome shotgun (WGS) entry which is preliminary data.</text>
</comment>